<dbReference type="Proteomes" id="UP000015502">
    <property type="component" value="Chromosome"/>
</dbReference>
<proteinExistence type="predicted"/>
<organism evidence="1 2">
    <name type="scientific">Thermococcus litoralis (strain ATCC 51850 / DSM 5473 / JCM 8560 / NS-C)</name>
    <dbReference type="NCBI Taxonomy" id="523849"/>
    <lineage>
        <taxon>Archaea</taxon>
        <taxon>Methanobacteriati</taxon>
        <taxon>Methanobacteriota</taxon>
        <taxon>Thermococci</taxon>
        <taxon>Thermococcales</taxon>
        <taxon>Thermococcaceae</taxon>
        <taxon>Thermococcus</taxon>
    </lineage>
</organism>
<dbReference type="OrthoDB" id="91614at2157"/>
<evidence type="ECO:0000313" key="1">
    <source>
        <dbReference type="EMBL" id="EHR79521.1"/>
    </source>
</evidence>
<dbReference type="EMBL" id="CP006670">
    <property type="protein sequence ID" value="EHR79521.1"/>
    <property type="molecule type" value="Genomic_DNA"/>
</dbReference>
<protein>
    <submittedName>
        <fullName evidence="1">Uncharacterized protein</fullName>
    </submittedName>
</protein>
<accession>H3ZKT9</accession>
<gene>
    <name evidence="1" type="ORF">OCC_08545</name>
</gene>
<dbReference type="RefSeq" id="WP_004066825.1">
    <property type="nucleotide sequence ID" value="NC_022084.1"/>
</dbReference>
<dbReference type="HOGENOM" id="CLU_827998_0_0_2"/>
<evidence type="ECO:0000313" key="2">
    <source>
        <dbReference type="Proteomes" id="UP000015502"/>
    </source>
</evidence>
<sequence length="335" mass="38961">MKRWALPALVVVLLFSAYYTSTLKNDSRDNSQTWDENDLYLWRTKIEHLAINSSYGIGVVWLGKDSIARDNYIHIAISPYGDKEALMKAIEKEGIPLEAVKIEVRGEYDEDFTKPEPPCPVNYTHNRAEDVEGDVRIYTSFGTSGMYYLKLLSCEEEGNKLKLTFKLWKCNPASVVCTLDLTFPSFEIKFLKDYQRVQVIVLADSGEGKRTGVYTFDLSHKPLWVLYEDSKKREEMYIYRDGWIRVLFAPPSREALEGIGSPYIQLYPWELFRRYGYNQTRLNQEVLAIAEGKGYSWDEKERLIFVYVPDFSEETLQKVKEDFGEYVQAVVLRSE</sequence>
<reference evidence="1 2" key="1">
    <citation type="journal article" date="2012" name="J. Bacteriol.">
        <title>Genome sequence of the model hyperthermophilic archaeon Thermococcus litoralis NS-C.</title>
        <authorList>
            <person name="Gardner A.F."/>
            <person name="Kumar S."/>
            <person name="Perler F.B."/>
        </authorList>
    </citation>
    <scope>NUCLEOTIDE SEQUENCE [LARGE SCALE GENOMIC DNA]</scope>
    <source>
        <strain evidence="2">ATCC 51850 / DSM 5473 / JCM 8560 / NS-C</strain>
    </source>
</reference>
<dbReference type="PaxDb" id="523849-OCC_08545"/>
<dbReference type="STRING" id="523849.OCC_08545"/>
<keyword evidence="2" id="KW-1185">Reference proteome</keyword>
<dbReference type="KEGG" id="tlt:OCC_08545"/>
<dbReference type="AlphaFoldDB" id="H3ZKT9"/>
<dbReference type="GeneID" id="16550709"/>
<name>H3ZKT9_THELN</name>